<keyword evidence="1 2" id="KW-0732">Signal</keyword>
<dbReference type="PANTHER" id="PTHR35038">
    <property type="entry name" value="DISSIMILATORY SULFITE REDUCTASE SIRA"/>
    <property type="match status" value="1"/>
</dbReference>
<dbReference type="InterPro" id="IPR036280">
    <property type="entry name" value="Multihaem_cyt_sf"/>
</dbReference>
<dbReference type="InterPro" id="IPR051829">
    <property type="entry name" value="Multiheme_Cytochr_ET"/>
</dbReference>
<accession>A0A948RX46</accession>
<dbReference type="GO" id="GO:0016491">
    <property type="term" value="F:oxidoreductase activity"/>
    <property type="evidence" value="ECO:0007669"/>
    <property type="project" value="TreeGrafter"/>
</dbReference>
<dbReference type="AlphaFoldDB" id="A0A948RX46"/>
<sequence length="849" mass="91615">MPHCVRSKTFISSAIALLLLLIAAGAFTQSPGPLSSTHEFLDDSGSCDICHGNNPSDDEASQDESCLTCHDGIAWLIAQQRGFHAEYSEGCGGCHVEHEGPDARLIDPDLVDPKGFDHNDTGWPLGETHADLSCSDCHQDQHQVSPVLNMEPGSSPDGSFLGLENRCTACHAEDEISPGLISATHAHLDCRNCHSEGASIEQACLACHQGIDHLIKAERGFHAEYSEGCAACHTEHEGRDALLIDPDFVDPGAFDHSDTGWEFQGRHSELECTACHRDNFRRSPVMKLRPTVEAGETFLGLETTCVNCHINPHGDRFNTPLDKKDCTICHSFTAFRPARIDAMLHATFPFPLVGAHQALPCFDCHTELRLPRLATTLHNESDPPPSLLFAKTHASCSDCHEDQHGGRFSSDCSQCHGADRFHPVARFDHAEATGFALEGAHADLECATCHSSKDLFQGDLACVSCHQDVHRGEFGTACALCHSSRGFQDPSTFARAHRETRFPLTGAHTTVACDACHGSPGGEELNYVLTPVDCEACHLAEYDATGDPDHGKAGFPHDCSECHTPSEWASAVFDHSFFDLSGGHAAPTCAQCHSAGIYEGMPDECYACHQADYEGTSDPDHAAAGFPTHCTICHDPTRWDNGAFDHSFFDLSGGHAAASCAQCHGGGLYEGTPTECYTCHEADYEETSDPDHAAAGFSTDCTHCHDLSRWDNGAFDHSFFDLSGGHASPTCAECHLNGVYEGISNTCIACHHTDYENTEEPDHAEAGFPTDCRICHDPTNWENGEFNHAFFDLSGGHAAASCAQCHGGGVYAGTPTECYTCHETDYAEASDPDHTAAGFSTDCTHCHDL</sequence>
<comment type="caution">
    <text evidence="3">The sequence shown here is derived from an EMBL/GenBank/DDBJ whole genome shotgun (WGS) entry which is preliminary data.</text>
</comment>
<dbReference type="PANTHER" id="PTHR35038:SF8">
    <property type="entry name" value="C-TYPE POLYHEME CYTOCHROME OMCC"/>
    <property type="match status" value="1"/>
</dbReference>
<evidence type="ECO:0000256" key="2">
    <source>
        <dbReference type="SAM" id="SignalP"/>
    </source>
</evidence>
<protein>
    <recommendedName>
        <fullName evidence="5">Cytochrome c7-like domain-containing protein</fullName>
    </recommendedName>
</protein>
<dbReference type="SUPFAM" id="SSF48695">
    <property type="entry name" value="Multiheme cytochromes"/>
    <property type="match status" value="4"/>
</dbReference>
<feature type="chain" id="PRO_5038061855" description="Cytochrome c7-like domain-containing protein" evidence="2">
    <location>
        <begin position="29"/>
        <end position="849"/>
    </location>
</feature>
<reference evidence="3" key="1">
    <citation type="submission" date="2021-05" db="EMBL/GenBank/DDBJ databases">
        <title>Energy efficiency and biological interactions define the core microbiome of deep oligotrophic groundwater.</title>
        <authorList>
            <person name="Mehrshad M."/>
            <person name="Lopez-Fernandez M."/>
            <person name="Bell E."/>
            <person name="Bernier-Latmani R."/>
            <person name="Bertilsson S."/>
            <person name="Dopson M."/>
        </authorList>
    </citation>
    <scope>NUCLEOTIDE SEQUENCE</scope>
    <source>
        <strain evidence="3">Modern_marine.mb.64</strain>
    </source>
</reference>
<feature type="signal peptide" evidence="2">
    <location>
        <begin position="1"/>
        <end position="28"/>
    </location>
</feature>
<feature type="non-terminal residue" evidence="3">
    <location>
        <position position="849"/>
    </location>
</feature>
<gene>
    <name evidence="3" type="ORF">KJ970_16260</name>
</gene>
<evidence type="ECO:0000256" key="1">
    <source>
        <dbReference type="ARBA" id="ARBA00022729"/>
    </source>
</evidence>
<organism evidence="3 4">
    <name type="scientific">Eiseniibacteriota bacterium</name>
    <dbReference type="NCBI Taxonomy" id="2212470"/>
    <lineage>
        <taxon>Bacteria</taxon>
        <taxon>Candidatus Eiseniibacteriota</taxon>
    </lineage>
</organism>
<name>A0A948RX46_UNCEI</name>
<evidence type="ECO:0008006" key="5">
    <source>
        <dbReference type="Google" id="ProtNLM"/>
    </source>
</evidence>
<dbReference type="Gene3D" id="1.10.1130.10">
    <property type="entry name" value="Flavocytochrome C3, Chain A"/>
    <property type="match status" value="1"/>
</dbReference>
<dbReference type="EMBL" id="JAHJDP010000093">
    <property type="protein sequence ID" value="MBU2692475.1"/>
    <property type="molecule type" value="Genomic_DNA"/>
</dbReference>
<evidence type="ECO:0000313" key="3">
    <source>
        <dbReference type="EMBL" id="MBU2692475.1"/>
    </source>
</evidence>
<dbReference type="Gene3D" id="3.90.10.10">
    <property type="entry name" value="Cytochrome C3"/>
    <property type="match status" value="8"/>
</dbReference>
<evidence type="ECO:0000313" key="4">
    <source>
        <dbReference type="Proteomes" id="UP000777784"/>
    </source>
</evidence>
<dbReference type="Proteomes" id="UP000777784">
    <property type="component" value="Unassembled WGS sequence"/>
</dbReference>
<proteinExistence type="predicted"/>